<evidence type="ECO:0000256" key="1">
    <source>
        <dbReference type="SAM" id="MobiDB-lite"/>
    </source>
</evidence>
<protein>
    <submittedName>
        <fullName evidence="2">SRPBCC family protein</fullName>
    </submittedName>
</protein>
<dbReference type="Proteomes" id="UP000721954">
    <property type="component" value="Unassembled WGS sequence"/>
</dbReference>
<name>A0ABS3Y547_9ACTN</name>
<dbReference type="InterPro" id="IPR023393">
    <property type="entry name" value="START-like_dom_sf"/>
</dbReference>
<dbReference type="EMBL" id="JAFFZM010000028">
    <property type="protein sequence ID" value="MBO8202782.1"/>
    <property type="molecule type" value="Genomic_DNA"/>
</dbReference>
<feature type="region of interest" description="Disordered" evidence="1">
    <location>
        <begin position="1"/>
        <end position="23"/>
    </location>
</feature>
<dbReference type="GeneID" id="96263155"/>
<comment type="caution">
    <text evidence="2">The sequence shown here is derived from an EMBL/GenBank/DDBJ whole genome shotgun (WGS) entry which is preliminary data.</text>
</comment>
<evidence type="ECO:0000313" key="2">
    <source>
        <dbReference type="EMBL" id="MBO8202782.1"/>
    </source>
</evidence>
<reference evidence="2 3" key="1">
    <citation type="submission" date="2021-02" db="EMBL/GenBank/DDBJ databases">
        <title>Streptomyces spirodelae sp. nov., isolated from duckweed.</title>
        <authorList>
            <person name="Saimee Y."/>
            <person name="Duangmal K."/>
        </authorList>
    </citation>
    <scope>NUCLEOTIDE SEQUENCE [LARGE SCALE GENOMIC DNA]</scope>
    <source>
        <strain evidence="2 3">DSM 42105</strain>
    </source>
</reference>
<gene>
    <name evidence="2" type="ORF">JW613_31575</name>
</gene>
<evidence type="ECO:0000313" key="3">
    <source>
        <dbReference type="Proteomes" id="UP000721954"/>
    </source>
</evidence>
<keyword evidence="3" id="KW-1185">Reference proteome</keyword>
<sequence>MTTAPTHTDPAAGYTPPPAVPDDLKDVPGLLRWETTPREEAFARAAELTKETFTYDEVYGQFVTVHQYIDAPPQAVYDYLTDERNLNEYTYSTRDFAPTDTPGLYQGRDTLLDDETKIFLRIDGNPDALTVDMKCAWDQGEELWMVYIHRIISAETVLGKRGSVVIWTNCHHPYYDKNPHPELASSPERPWVGDTWGLFYAGHKVEIDNLKTILELRHGTAA</sequence>
<accession>A0ABS3Y547</accession>
<organism evidence="2 3">
    <name type="scientific">Streptomyces smyrnaeus</name>
    <dbReference type="NCBI Taxonomy" id="1387713"/>
    <lineage>
        <taxon>Bacteria</taxon>
        <taxon>Bacillati</taxon>
        <taxon>Actinomycetota</taxon>
        <taxon>Actinomycetes</taxon>
        <taxon>Kitasatosporales</taxon>
        <taxon>Streptomycetaceae</taxon>
        <taxon>Streptomyces</taxon>
    </lineage>
</organism>
<proteinExistence type="predicted"/>
<dbReference type="RefSeq" id="WP_209214284.1">
    <property type="nucleotide sequence ID" value="NZ_JAFFZM010000028.1"/>
</dbReference>
<dbReference type="Gene3D" id="3.30.530.20">
    <property type="match status" value="1"/>
</dbReference>
<dbReference type="SUPFAM" id="SSF55961">
    <property type="entry name" value="Bet v1-like"/>
    <property type="match status" value="1"/>
</dbReference>